<evidence type="ECO:0000256" key="2">
    <source>
        <dbReference type="ARBA" id="ARBA00018718"/>
    </source>
</evidence>
<dbReference type="FunFam" id="1.10.10.10:FF:000001">
    <property type="entry name" value="LysR family transcriptional regulator"/>
    <property type="match status" value="1"/>
</dbReference>
<evidence type="ECO:0000313" key="10">
    <source>
        <dbReference type="Proteomes" id="UP000464796"/>
    </source>
</evidence>
<dbReference type="Gene3D" id="1.10.10.10">
    <property type="entry name" value="Winged helix-like DNA-binding domain superfamily/Winged helix DNA-binding domain"/>
    <property type="match status" value="1"/>
</dbReference>
<dbReference type="GO" id="GO:0003700">
    <property type="term" value="F:DNA-binding transcription factor activity"/>
    <property type="evidence" value="ECO:0007669"/>
    <property type="project" value="InterPro"/>
</dbReference>
<keyword evidence="4" id="KW-0238">DNA-binding</keyword>
<dbReference type="RefSeq" id="WP_000350556.1">
    <property type="nucleotide sequence ID" value="NZ_CP142003.1"/>
</dbReference>
<reference evidence="8" key="1">
    <citation type="submission" date="2017-04" db="EMBL/GenBank/DDBJ databases">
        <authorList>
            <person name="Afonso C.L."/>
            <person name="Miller P.J."/>
            <person name="Scott M.A."/>
            <person name="Spackman E."/>
            <person name="Goraichik I."/>
            <person name="Dimitrov K.M."/>
            <person name="Suarez D.L."/>
            <person name="Swayne D.E."/>
        </authorList>
    </citation>
    <scope>NUCLEOTIDE SEQUENCE [LARGE SCALE GENOMIC DNA]</scope>
    <source>
        <strain evidence="8">16-00191</strain>
    </source>
</reference>
<reference evidence="9" key="2">
    <citation type="submission" date="2017-04" db="EMBL/GenBank/DDBJ databases">
        <authorList>
            <person name="Criscuolo A."/>
        </authorList>
    </citation>
    <scope>NUCLEOTIDE SEQUENCE [LARGE SCALE GENOMIC DNA]</scope>
</reference>
<evidence type="ECO:0000313" key="8">
    <source>
        <dbReference type="EMBL" id="SME25756.1"/>
    </source>
</evidence>
<dbReference type="SUPFAM" id="SSF53850">
    <property type="entry name" value="Periplasmic binding protein-like II"/>
    <property type="match status" value="1"/>
</dbReference>
<organism evidence="8 9">
    <name type="scientific">Bacillus pacificus</name>
    <dbReference type="NCBI Taxonomy" id="2026187"/>
    <lineage>
        <taxon>Bacteria</taxon>
        <taxon>Bacillati</taxon>
        <taxon>Bacillota</taxon>
        <taxon>Bacilli</taxon>
        <taxon>Bacillales</taxon>
        <taxon>Bacillaceae</taxon>
        <taxon>Bacillus</taxon>
        <taxon>Bacillus cereus group</taxon>
    </lineage>
</organism>
<evidence type="ECO:0000256" key="5">
    <source>
        <dbReference type="ARBA" id="ARBA00023163"/>
    </source>
</evidence>
<gene>
    <name evidence="8" type="primary">gltC_3</name>
    <name evidence="8" type="ORF">BACERE00191_04203</name>
    <name evidence="7" type="ORF">FPL01_08730</name>
</gene>
<evidence type="ECO:0000256" key="4">
    <source>
        <dbReference type="ARBA" id="ARBA00023125"/>
    </source>
</evidence>
<reference evidence="7 10" key="3">
    <citation type="submission" date="2019-07" db="EMBL/GenBank/DDBJ databases">
        <authorList>
            <person name="Yu W.S."/>
            <person name="Cheong H.-M."/>
            <person name="Choi Y."/>
            <person name="Hwang K.J."/>
            <person name="Jung K."/>
            <person name="Lee S."/>
            <person name="Choi C."/>
        </authorList>
    </citation>
    <scope>NUCLEOTIDE SEQUENCE [LARGE SCALE GENOMIC DNA]</scope>
    <source>
        <strain evidence="7 10">NCCP 15909</strain>
    </source>
</reference>
<dbReference type="InterPro" id="IPR036390">
    <property type="entry name" value="WH_DNA-bd_sf"/>
</dbReference>
<comment type="similarity">
    <text evidence="1">Belongs to the LysR transcriptional regulatory family.</text>
</comment>
<dbReference type="CDD" id="cd05466">
    <property type="entry name" value="PBP2_LTTR_substrate"/>
    <property type="match status" value="1"/>
</dbReference>
<dbReference type="EMBL" id="FWZB01000042">
    <property type="protein sequence ID" value="SME25756.1"/>
    <property type="molecule type" value="Genomic_DNA"/>
</dbReference>
<dbReference type="PROSITE" id="PS50931">
    <property type="entry name" value="HTH_LYSR"/>
    <property type="match status" value="1"/>
</dbReference>
<dbReference type="AlphaFoldDB" id="A0A3P1BLT3"/>
<dbReference type="SUPFAM" id="SSF46785">
    <property type="entry name" value="Winged helix' DNA-binding domain"/>
    <property type="match status" value="1"/>
</dbReference>
<evidence type="ECO:0000256" key="3">
    <source>
        <dbReference type="ARBA" id="ARBA00023015"/>
    </source>
</evidence>
<accession>A0A3P1BLT3</accession>
<dbReference type="Proteomes" id="UP000194499">
    <property type="component" value="Unassembled WGS sequence"/>
</dbReference>
<dbReference type="InterPro" id="IPR036388">
    <property type="entry name" value="WH-like_DNA-bd_sf"/>
</dbReference>
<protein>
    <recommendedName>
        <fullName evidence="2">HTH-type transcriptional regulator CzcR</fullName>
    </recommendedName>
</protein>
<proteinExistence type="inferred from homology"/>
<feature type="domain" description="HTH lysR-type" evidence="6">
    <location>
        <begin position="1"/>
        <end position="58"/>
    </location>
</feature>
<keyword evidence="10" id="KW-1185">Reference proteome</keyword>
<dbReference type="InterPro" id="IPR000847">
    <property type="entry name" value="LysR_HTH_N"/>
</dbReference>
<evidence type="ECO:0000313" key="7">
    <source>
        <dbReference type="EMBL" id="QHH88845.1"/>
    </source>
</evidence>
<evidence type="ECO:0000313" key="9">
    <source>
        <dbReference type="Proteomes" id="UP000194499"/>
    </source>
</evidence>
<dbReference type="InterPro" id="IPR050950">
    <property type="entry name" value="HTH-type_LysR_regulators"/>
</dbReference>
<dbReference type="PANTHER" id="PTHR30419">
    <property type="entry name" value="HTH-TYPE TRANSCRIPTIONAL REGULATOR YBHD"/>
    <property type="match status" value="1"/>
</dbReference>
<dbReference type="Gene3D" id="3.40.190.290">
    <property type="match status" value="1"/>
</dbReference>
<name>A0A3P1BLT3_9BACI</name>
<keyword evidence="5" id="KW-0804">Transcription</keyword>
<dbReference type="PANTHER" id="PTHR30419:SF8">
    <property type="entry name" value="NITROGEN ASSIMILATION TRANSCRIPTIONAL ACTIVATOR-RELATED"/>
    <property type="match status" value="1"/>
</dbReference>
<dbReference type="Pfam" id="PF00126">
    <property type="entry name" value="HTH_1"/>
    <property type="match status" value="1"/>
</dbReference>
<dbReference type="EMBL" id="CP041979">
    <property type="protein sequence ID" value="QHH88845.1"/>
    <property type="molecule type" value="Genomic_DNA"/>
</dbReference>
<sequence length="285" mass="33107">MDIDWLRCFLICAEYKSFSKVAEHLHMTQPAVSKQIRKLEDELGVELLHRSPQGIQLTEAGVQFQKRTTSLLEDWEIIKKDMNKFGERVDITLGLLPSLAAFYLPQKLVNYKDENVKINTNVYDMSKEIMEDLLSGKIDAGLIDEKWVPKNYWNKELFKESYDVVFQKEHSFHQQDIVFMNQLLLERLVMYPDGCDIRRAIIEEYEKWKVKPNISTEVSFRDFILGMVASGAGVTIVPRTISEHIGHLPLLAKPICDFNKQRVIYVIARTEKIGKTLFKMFGETV</sequence>
<evidence type="ECO:0000259" key="6">
    <source>
        <dbReference type="PROSITE" id="PS50931"/>
    </source>
</evidence>
<dbReference type="Proteomes" id="UP000464796">
    <property type="component" value="Chromosome"/>
</dbReference>
<dbReference type="InterPro" id="IPR005119">
    <property type="entry name" value="LysR_subst-bd"/>
</dbReference>
<dbReference type="Pfam" id="PF03466">
    <property type="entry name" value="LysR_substrate"/>
    <property type="match status" value="1"/>
</dbReference>
<dbReference type="GO" id="GO:0005829">
    <property type="term" value="C:cytosol"/>
    <property type="evidence" value="ECO:0007669"/>
    <property type="project" value="TreeGrafter"/>
</dbReference>
<accession>A0A1Y6A529</accession>
<keyword evidence="3" id="KW-0805">Transcription regulation</keyword>
<evidence type="ECO:0000256" key="1">
    <source>
        <dbReference type="ARBA" id="ARBA00009437"/>
    </source>
</evidence>
<dbReference type="GO" id="GO:0003677">
    <property type="term" value="F:DNA binding"/>
    <property type="evidence" value="ECO:0007669"/>
    <property type="project" value="UniProtKB-KW"/>
</dbReference>
<dbReference type="PRINTS" id="PR00039">
    <property type="entry name" value="HTHLYSR"/>
</dbReference>